<feature type="coiled-coil region" evidence="1">
    <location>
        <begin position="864"/>
        <end position="900"/>
    </location>
</feature>
<evidence type="ECO:0000313" key="3">
    <source>
        <dbReference type="EMBL" id="HJA08133.1"/>
    </source>
</evidence>
<dbReference type="Gene3D" id="1.25.40.10">
    <property type="entry name" value="Tetratricopeptide repeat domain"/>
    <property type="match status" value="1"/>
</dbReference>
<sequence>MPSIAALLENQPVPEEVTISSEGLVLWLAWTGEPGGNVVQTLQDYGGLCVRSESGQALWFFFSSDALLALAKLVVWGKFNPLAMTVLAMPGTLRVGVGQALSVSLDKALARQEVDEPGSGVLVWVHPRLRETGANLPGLSYVPGEAHKGMARLKWTLLGADARLPYTSSQGWYALLRPLGNPLDKSFQAGWRALFTRLESILQNEKLKYSLYDNFLMLPLDNLGQLRTWVRELLSTLDDIKERDFSVYWPCVSAVVDRRGLNFNNELPQKVSVEWDELMPDYPYMSYRNAYLLGDGFTIQDRNFSNVGTSIDNWCSVNLTELDARGGGVPVLMAGQLVSGGAPCFYCGVRTHEAGQCPSRRMPPPPPDFWQTFSDLDIDVINAAYRNIELRLAKAGSAGYRQLLEKEGPEARVLQALFALESPLQLRSVERIWMLGGKDIEAEPEENADQNLRDESPAWAMVERLQRAGPNELGVMEKELISLIARTPRDWHLHSLMGFVALERGDLLKACNFWHEAEGLCSSVLHQAWHVFLEARTLELRGKYGEAMDMYETVHRLLPQWRDAEYRRLVCRVRMGFAEQVQGRFVELVVADPSFFNRLLFDPDLERGRKTLLKALHPLWSDALKLAAAERGELERLRKELDAWFPPEHEAARAYAERLTALLEESDVKNYLSFLNVVNVRPTIEGEIESLIQREIEILQERFKKYLAALEVVRDEASWFPFQRALVEFNRDFNEGAGILNWAFTADFHTPEAFKKAQAYLQPLDELLERLEKRLKLLRMVRDSTLFVLILIRTFLWVEIVCLVLCFVGVMAVLFYGDAMGLLWLQRLVKVNFWELQKVLVSIISITALGVASLRTTLIFEKRRDKMLDEARSQREELQRIRLERARAKREAQLRAAREQAADMLPPPPAA</sequence>
<feature type="transmembrane region" description="Helical" evidence="2">
    <location>
        <begin position="786"/>
        <end position="816"/>
    </location>
</feature>
<evidence type="ECO:0000313" key="4">
    <source>
        <dbReference type="Proteomes" id="UP000824225"/>
    </source>
</evidence>
<dbReference type="EMBL" id="DXAN01000005">
    <property type="protein sequence ID" value="HJA08133.1"/>
    <property type="molecule type" value="Genomic_DNA"/>
</dbReference>
<dbReference type="AlphaFoldDB" id="A0A9D2KM38"/>
<reference evidence="3" key="1">
    <citation type="journal article" date="2021" name="PeerJ">
        <title>Extensive microbial diversity within the chicken gut microbiome revealed by metagenomics and culture.</title>
        <authorList>
            <person name="Gilroy R."/>
            <person name="Ravi A."/>
            <person name="Getino M."/>
            <person name="Pursley I."/>
            <person name="Horton D.L."/>
            <person name="Alikhan N.F."/>
            <person name="Baker D."/>
            <person name="Gharbi K."/>
            <person name="Hall N."/>
            <person name="Watson M."/>
            <person name="Adriaenssens E.M."/>
            <person name="Foster-Nyarko E."/>
            <person name="Jarju S."/>
            <person name="Secka A."/>
            <person name="Antonio M."/>
            <person name="Oren A."/>
            <person name="Chaudhuri R.R."/>
            <person name="La Ragione R."/>
            <person name="Hildebrand F."/>
            <person name="Pallen M.J."/>
        </authorList>
    </citation>
    <scope>NUCLEOTIDE SEQUENCE</scope>
    <source>
        <strain evidence="3">CHK186-16707</strain>
    </source>
</reference>
<accession>A0A9D2KM38</accession>
<keyword evidence="2" id="KW-0812">Transmembrane</keyword>
<comment type="caution">
    <text evidence="3">The sequence shown here is derived from an EMBL/GenBank/DDBJ whole genome shotgun (WGS) entry which is preliminary data.</text>
</comment>
<dbReference type="InterPro" id="IPR011990">
    <property type="entry name" value="TPR-like_helical_dom_sf"/>
</dbReference>
<dbReference type="Proteomes" id="UP000824225">
    <property type="component" value="Unassembled WGS sequence"/>
</dbReference>
<protein>
    <submittedName>
        <fullName evidence="3">Tetratricopeptide repeat protein</fullName>
    </submittedName>
</protein>
<keyword evidence="1" id="KW-0175">Coiled coil</keyword>
<reference evidence="3" key="2">
    <citation type="submission" date="2021-04" db="EMBL/GenBank/DDBJ databases">
        <authorList>
            <person name="Gilroy R."/>
        </authorList>
    </citation>
    <scope>NUCLEOTIDE SEQUENCE</scope>
    <source>
        <strain evidence="3">CHK186-16707</strain>
    </source>
</reference>
<proteinExistence type="predicted"/>
<feature type="transmembrane region" description="Helical" evidence="2">
    <location>
        <begin position="836"/>
        <end position="858"/>
    </location>
</feature>
<gene>
    <name evidence="3" type="ORF">H9962_02915</name>
</gene>
<organism evidence="3 4">
    <name type="scientific">Candidatus Mailhella merdigallinarum</name>
    <dbReference type="NCBI Taxonomy" id="2838658"/>
    <lineage>
        <taxon>Bacteria</taxon>
        <taxon>Pseudomonadati</taxon>
        <taxon>Thermodesulfobacteriota</taxon>
        <taxon>Desulfovibrionia</taxon>
        <taxon>Desulfovibrionales</taxon>
        <taxon>Desulfovibrionaceae</taxon>
        <taxon>Mailhella</taxon>
    </lineage>
</organism>
<evidence type="ECO:0000256" key="2">
    <source>
        <dbReference type="SAM" id="Phobius"/>
    </source>
</evidence>
<keyword evidence="2" id="KW-1133">Transmembrane helix</keyword>
<keyword evidence="2" id="KW-0472">Membrane</keyword>
<evidence type="ECO:0000256" key="1">
    <source>
        <dbReference type="SAM" id="Coils"/>
    </source>
</evidence>
<name>A0A9D2KM38_9BACT</name>
<dbReference type="SUPFAM" id="SSF48452">
    <property type="entry name" value="TPR-like"/>
    <property type="match status" value="1"/>
</dbReference>